<dbReference type="Gramene" id="Psat06G0283900-T1">
    <property type="protein sequence ID" value="KAI5396757.1"/>
    <property type="gene ID" value="KIW84_062839"/>
</dbReference>
<reference evidence="2 3" key="1">
    <citation type="journal article" date="2022" name="Nat. Genet.">
        <title>Improved pea reference genome and pan-genome highlight genomic features and evolutionary characteristics.</title>
        <authorList>
            <person name="Yang T."/>
            <person name="Liu R."/>
            <person name="Luo Y."/>
            <person name="Hu S."/>
            <person name="Wang D."/>
            <person name="Wang C."/>
            <person name="Pandey M.K."/>
            <person name="Ge S."/>
            <person name="Xu Q."/>
            <person name="Li N."/>
            <person name="Li G."/>
            <person name="Huang Y."/>
            <person name="Saxena R.K."/>
            <person name="Ji Y."/>
            <person name="Li M."/>
            <person name="Yan X."/>
            <person name="He Y."/>
            <person name="Liu Y."/>
            <person name="Wang X."/>
            <person name="Xiang C."/>
            <person name="Varshney R.K."/>
            <person name="Ding H."/>
            <person name="Gao S."/>
            <person name="Zong X."/>
        </authorList>
    </citation>
    <scope>NUCLEOTIDE SEQUENCE [LARGE SCALE GENOMIC DNA]</scope>
    <source>
        <strain evidence="2 3">cv. Zhongwan 6</strain>
    </source>
</reference>
<evidence type="ECO:0000313" key="3">
    <source>
        <dbReference type="Proteomes" id="UP001058974"/>
    </source>
</evidence>
<dbReference type="InterPro" id="IPR044607">
    <property type="entry name" value="RKD-like"/>
</dbReference>
<dbReference type="PANTHER" id="PTHR46373:SF20">
    <property type="entry name" value="PROTEIN RKD1"/>
    <property type="match status" value="1"/>
</dbReference>
<sequence>MLRGCRKKCDYYLLKTRLGAVMIAVRRTGVPFSGTTVGFDGVHHLYVLHEMLWIFAWDALPEPHRLPCGFHCRFPCCFGHCNLYTKDRKIVHWWWLNHGSELEMGLDNEVATLEKQKKLLEKIPGMELNEETKKLRQACFKSNYKKRRLITFHH</sequence>
<keyword evidence="3" id="KW-1185">Reference proteome</keyword>
<dbReference type="Gramene" id="Psat06G0283700-T1">
    <property type="protein sequence ID" value="KAI5396755.1"/>
    <property type="gene ID" value="KIW84_062837"/>
</dbReference>
<accession>A0A9D5A414</accession>
<protein>
    <submittedName>
        <fullName evidence="2">Uncharacterized protein</fullName>
    </submittedName>
</protein>
<dbReference type="AlphaFoldDB" id="A0A9D5A414"/>
<comment type="caution">
    <text evidence="2">The sequence shown here is derived from an EMBL/GenBank/DDBJ whole genome shotgun (WGS) entry which is preliminary data.</text>
</comment>
<dbReference type="EMBL" id="JAMSHJ010000006">
    <property type="protein sequence ID" value="KAI5396757.1"/>
    <property type="molecule type" value="Genomic_DNA"/>
</dbReference>
<dbReference type="GO" id="GO:0003700">
    <property type="term" value="F:DNA-binding transcription factor activity"/>
    <property type="evidence" value="ECO:0007669"/>
    <property type="project" value="InterPro"/>
</dbReference>
<dbReference type="EMBL" id="JAMSHJ010000006">
    <property type="protein sequence ID" value="KAI5396755.1"/>
    <property type="molecule type" value="Genomic_DNA"/>
</dbReference>
<proteinExistence type="predicted"/>
<organism evidence="2 3">
    <name type="scientific">Pisum sativum</name>
    <name type="common">Garden pea</name>
    <name type="synonym">Lathyrus oleraceus</name>
    <dbReference type="NCBI Taxonomy" id="3888"/>
    <lineage>
        <taxon>Eukaryota</taxon>
        <taxon>Viridiplantae</taxon>
        <taxon>Streptophyta</taxon>
        <taxon>Embryophyta</taxon>
        <taxon>Tracheophyta</taxon>
        <taxon>Spermatophyta</taxon>
        <taxon>Magnoliopsida</taxon>
        <taxon>eudicotyledons</taxon>
        <taxon>Gunneridae</taxon>
        <taxon>Pentapetalae</taxon>
        <taxon>rosids</taxon>
        <taxon>fabids</taxon>
        <taxon>Fabales</taxon>
        <taxon>Fabaceae</taxon>
        <taxon>Papilionoideae</taxon>
        <taxon>50 kb inversion clade</taxon>
        <taxon>NPAAA clade</taxon>
        <taxon>Hologalegina</taxon>
        <taxon>IRL clade</taxon>
        <taxon>Fabeae</taxon>
        <taxon>Lathyrus</taxon>
    </lineage>
</organism>
<dbReference type="PANTHER" id="PTHR46373">
    <property type="entry name" value="PROTEIN RKD4"/>
    <property type="match status" value="1"/>
</dbReference>
<name>A0A9D5A414_PEA</name>
<evidence type="ECO:0000313" key="2">
    <source>
        <dbReference type="EMBL" id="KAI5396757.1"/>
    </source>
</evidence>
<gene>
    <name evidence="1" type="ORF">KIW84_062837</name>
    <name evidence="2" type="ORF">KIW84_062839</name>
</gene>
<dbReference type="Proteomes" id="UP001058974">
    <property type="component" value="Chromosome 6"/>
</dbReference>
<evidence type="ECO:0000313" key="1">
    <source>
        <dbReference type="EMBL" id="KAI5396755.1"/>
    </source>
</evidence>